<proteinExistence type="predicted"/>
<organism evidence="1 2">
    <name type="scientific">Penicillium nordicum</name>
    <dbReference type="NCBI Taxonomy" id="229535"/>
    <lineage>
        <taxon>Eukaryota</taxon>
        <taxon>Fungi</taxon>
        <taxon>Dikarya</taxon>
        <taxon>Ascomycota</taxon>
        <taxon>Pezizomycotina</taxon>
        <taxon>Eurotiomycetes</taxon>
        <taxon>Eurotiomycetidae</taxon>
        <taxon>Eurotiales</taxon>
        <taxon>Aspergillaceae</taxon>
        <taxon>Penicillium</taxon>
    </lineage>
</organism>
<dbReference type="EMBL" id="LHQQ01000036">
    <property type="protein sequence ID" value="KOS45925.1"/>
    <property type="molecule type" value="Genomic_DNA"/>
</dbReference>
<keyword evidence="2" id="KW-1185">Reference proteome</keyword>
<comment type="caution">
    <text evidence="1">The sequence shown here is derived from an EMBL/GenBank/DDBJ whole genome shotgun (WGS) entry which is preliminary data.</text>
</comment>
<evidence type="ECO:0000313" key="1">
    <source>
        <dbReference type="EMBL" id="KOS45925.1"/>
    </source>
</evidence>
<sequence length="86" mass="9731">MYISISCLSSPSVLPTCLYNLPAESPLILPRCVSISAAFPKRVECIFNSCLERNKGTNNTNYADHVDLPRFDRSNYDMQLWLDITS</sequence>
<protein>
    <submittedName>
        <fullName evidence="1">Uncharacterized protein</fullName>
    </submittedName>
</protein>
<reference evidence="1 2" key="1">
    <citation type="submission" date="2015-08" db="EMBL/GenBank/DDBJ databases">
        <title>Genome sequencing of Penicillium nordicum.</title>
        <authorList>
            <person name="Nguyen H.D."/>
            <person name="Seifert K.A."/>
        </authorList>
    </citation>
    <scope>NUCLEOTIDE SEQUENCE [LARGE SCALE GENOMIC DNA]</scope>
    <source>
        <strain evidence="1 2">DAOMC 185683</strain>
    </source>
</reference>
<evidence type="ECO:0000313" key="2">
    <source>
        <dbReference type="Proteomes" id="UP000037696"/>
    </source>
</evidence>
<accession>A0A0M9WIA7</accession>
<dbReference type="AlphaFoldDB" id="A0A0M9WIA7"/>
<dbReference type="Proteomes" id="UP000037696">
    <property type="component" value="Unassembled WGS sequence"/>
</dbReference>
<name>A0A0M9WIA7_9EURO</name>
<gene>
    <name evidence="1" type="ORF">ACN38_g3141</name>
</gene>